<gene>
    <name evidence="12" type="ORF">CANARDRAFT_68230</name>
</gene>
<evidence type="ECO:0000256" key="7">
    <source>
        <dbReference type="ARBA" id="ARBA00023136"/>
    </source>
</evidence>
<dbReference type="SMART" id="SM00382">
    <property type="entry name" value="AAA"/>
    <property type="match status" value="2"/>
</dbReference>
<evidence type="ECO:0000256" key="8">
    <source>
        <dbReference type="ARBA" id="ARBA00034811"/>
    </source>
</evidence>
<dbReference type="OrthoDB" id="5553750at2759"/>
<comment type="catalytic activity">
    <reaction evidence="10">
        <text>ATP + H2O = ADP + phosphate + H(+)</text>
        <dbReference type="Rhea" id="RHEA:13065"/>
        <dbReference type="ChEBI" id="CHEBI:15377"/>
        <dbReference type="ChEBI" id="CHEBI:15378"/>
        <dbReference type="ChEBI" id="CHEBI:30616"/>
        <dbReference type="ChEBI" id="CHEBI:43474"/>
        <dbReference type="ChEBI" id="CHEBI:456216"/>
    </reaction>
    <physiologicalReaction direction="left-to-right" evidence="10">
        <dbReference type="Rhea" id="RHEA:13066"/>
    </physiologicalReaction>
</comment>
<evidence type="ECO:0000313" key="12">
    <source>
        <dbReference type="EMBL" id="ODV84138.1"/>
    </source>
</evidence>
<sequence length="1141" mass="127221">MMPGLLSDELSVSNDCATIKSTIPLKVKIQLSLDSQSSLEFISLSKEIYQTSYNDYFENGSISVKDKFVSVKLLGSNLFKESKIYPITVVYDLPSDTIELNSLSFINKYGSNFTLDQAIIQPIDKLIHLDSIMLQVPLEVYQLLENYPIDKLLSILANERECSTDFIILKKFDLSRSLNGEFIHCEPVDQGYIDINTKIVITKQDTVINDNSNNTDSIIDDVLDDDLTIEFSQISLDNIAPSTKPLTLKTSVLTNTTISSHTQLLSSTFTSDDNELFGCLSITNLQQLGCLSGDIIQLNLICDCSSDILCACSTTPYHIRLFPFLDPNDFKSNTIYLSPLLLNTLNNPSQVVLKQLSNHYNKQHNHLTKLTNYVQLAKEVVIARIASPITLDRSLQHLFLSNLKSFFEVRDRVVVKGQMIPIPLDTYLARSIFATYESSGDSNFPSVVPQGTPNDIAWFQITDGIGGEDDNSMIPGQQYLIDSKKTRMIQSGIVSIDLSSIPNMNSIRLYLSLPLLFTYPNNEISTKGAVTFDYAKELRKIISTSFKIQNKVKLQTSILIHSLVRCIGKSSLIRSISNEFGAWLLELDGYELLNSGSVSKTIGTIRGKCDKIVENCSRVIIYIKHIESLAKKQDPNSGIKDTLALKIAELIDEYTSQNCIFIASSNDSDSISEIVRSKLKFEIYLNVPTEQERKIIFESLLSPIETTTTTTTDYSYKPRQDLSINHLALQSAGLTPNDLQSIISTAKNLSYDRMEELADLNSTSINTILASNGGYINYTPLDLESSINLARNKFSDSIGAPRIPNVKWEDVGGLDTVKDSILDTIDMPLKHPELFANGMKKRSGILFYGPPGTGKTLLAKAIATNFALNFFSVKGPELLNMYIGESEANVRRVFQRARDAKPCVIFFDELDSVAPKRGQQGDSGGVMDRIVSQLLAELDGMSDGGGNGEGVFVVGATNRPDLLDEALLRPGRFDKMLYLGIADTHEKQKKILEALTRKFELGQDVNLHEISLECPLNYTGADFYALCSDAMLCAMTRQASLVDSKLIEFNEQRQHEGKEPVSARWWFDNIATNDDVSVTVQNEDFLKAMEGMVASVSREEMEHYQRVRENFEGGKKQDEVVNGEINDELGNFQNGDEIILQ</sequence>
<protein>
    <recommendedName>
        <fullName evidence="8">Peroxisomal ATPase PEX6</fullName>
    </recommendedName>
    <alternativeName>
        <fullName evidence="9">Peroxin-6</fullName>
    </alternativeName>
</protein>
<name>A0A1E4SXC3_9ASCO</name>
<dbReference type="CDD" id="cd19527">
    <property type="entry name" value="RecA-like_PEX6_r2"/>
    <property type="match status" value="1"/>
</dbReference>
<keyword evidence="3" id="KW-0962">Peroxisome biogenesis</keyword>
<dbReference type="FunFam" id="1.10.8.60:FF:000039">
    <property type="entry name" value="peroxisome biogenesis factor 6"/>
    <property type="match status" value="1"/>
</dbReference>
<dbReference type="GO" id="GO:0005524">
    <property type="term" value="F:ATP binding"/>
    <property type="evidence" value="ECO:0007669"/>
    <property type="project" value="UniProtKB-KW"/>
</dbReference>
<keyword evidence="5" id="KW-0378">Hydrolase</keyword>
<dbReference type="Pfam" id="PF23315">
    <property type="entry name" value="PEX6_4th"/>
    <property type="match status" value="1"/>
</dbReference>
<dbReference type="PROSITE" id="PS00674">
    <property type="entry name" value="AAA"/>
    <property type="match status" value="1"/>
</dbReference>
<dbReference type="InterPro" id="IPR003593">
    <property type="entry name" value="AAA+_ATPase"/>
</dbReference>
<dbReference type="PANTHER" id="PTHR23077">
    <property type="entry name" value="AAA-FAMILY ATPASE"/>
    <property type="match status" value="1"/>
</dbReference>
<dbReference type="Pfam" id="PF00004">
    <property type="entry name" value="AAA"/>
    <property type="match status" value="2"/>
</dbReference>
<dbReference type="Proteomes" id="UP000094801">
    <property type="component" value="Unassembled WGS sequence"/>
</dbReference>
<evidence type="ECO:0000256" key="5">
    <source>
        <dbReference type="ARBA" id="ARBA00022801"/>
    </source>
</evidence>
<dbReference type="SUPFAM" id="SSF52540">
    <property type="entry name" value="P-loop containing nucleoside triphosphate hydrolases"/>
    <property type="match status" value="2"/>
</dbReference>
<evidence type="ECO:0000256" key="9">
    <source>
        <dbReference type="ARBA" id="ARBA00034920"/>
    </source>
</evidence>
<feature type="domain" description="AAA+ ATPase" evidence="11">
    <location>
        <begin position="554"/>
        <end position="689"/>
    </location>
</feature>
<feature type="domain" description="AAA+ ATPase" evidence="11">
    <location>
        <begin position="841"/>
        <end position="983"/>
    </location>
</feature>
<keyword evidence="6" id="KW-0067">ATP-binding</keyword>
<comment type="similarity">
    <text evidence="2">Belongs to the AAA ATPase family.</text>
</comment>
<accession>A0A1E4SXC3</accession>
<evidence type="ECO:0000256" key="1">
    <source>
        <dbReference type="ARBA" id="ARBA00004170"/>
    </source>
</evidence>
<dbReference type="AlphaFoldDB" id="A0A1E4SXC3"/>
<dbReference type="STRING" id="983967.A0A1E4SXC3"/>
<dbReference type="GO" id="GO:0005778">
    <property type="term" value="C:peroxisomal membrane"/>
    <property type="evidence" value="ECO:0007669"/>
    <property type="project" value="TreeGrafter"/>
</dbReference>
<reference evidence="13" key="1">
    <citation type="submission" date="2016-04" db="EMBL/GenBank/DDBJ databases">
        <title>Comparative genomics of biotechnologically important yeasts.</title>
        <authorList>
            <consortium name="DOE Joint Genome Institute"/>
            <person name="Riley R."/>
            <person name="Haridas S."/>
            <person name="Wolfe K.H."/>
            <person name="Lopes M.R."/>
            <person name="Hittinger C.T."/>
            <person name="Goker M."/>
            <person name="Salamov A."/>
            <person name="Wisecaver J."/>
            <person name="Long T.M."/>
            <person name="Aerts A.L."/>
            <person name="Barry K."/>
            <person name="Choi C."/>
            <person name="Clum A."/>
            <person name="Coughlan A.Y."/>
            <person name="Deshpande S."/>
            <person name="Douglass A.P."/>
            <person name="Hanson S.J."/>
            <person name="Klenk H.-P."/>
            <person name="Labutti K."/>
            <person name="Lapidus A."/>
            <person name="Lindquist E."/>
            <person name="Lipzen A."/>
            <person name="Meier-Kolthoff J.P."/>
            <person name="Ohm R.A."/>
            <person name="Otillar R.P."/>
            <person name="Pangilinan J."/>
            <person name="Peng Y."/>
            <person name="Rokas A."/>
            <person name="Rosa C.A."/>
            <person name="Scheuner C."/>
            <person name="Sibirny A.A."/>
            <person name="Slot J.C."/>
            <person name="Stielow J.B."/>
            <person name="Sun H."/>
            <person name="Kurtzman C.P."/>
            <person name="Blackwell M."/>
            <person name="Grigoriev I.V."/>
            <person name="Jeffries T.W."/>
        </authorList>
    </citation>
    <scope>NUCLEOTIDE SEQUENCE [LARGE SCALE GENOMIC DNA]</scope>
    <source>
        <strain evidence="13">NRRL YB-2248</strain>
    </source>
</reference>
<dbReference type="InterPro" id="IPR003960">
    <property type="entry name" value="ATPase_AAA_CS"/>
</dbReference>
<evidence type="ECO:0000256" key="6">
    <source>
        <dbReference type="ARBA" id="ARBA00022840"/>
    </source>
</evidence>
<evidence type="ECO:0000313" key="13">
    <source>
        <dbReference type="Proteomes" id="UP000094801"/>
    </source>
</evidence>
<dbReference type="InterPro" id="IPR047533">
    <property type="entry name" value="RecA-like_PEX6_r2"/>
</dbReference>
<evidence type="ECO:0000259" key="11">
    <source>
        <dbReference type="SMART" id="SM00382"/>
    </source>
</evidence>
<comment type="subcellular location">
    <subcellularLocation>
        <location evidence="1">Membrane</location>
        <topology evidence="1">Peripheral membrane protein</topology>
    </subcellularLocation>
</comment>
<organism evidence="12 13">
    <name type="scientific">[Candida] arabinofermentans NRRL YB-2248</name>
    <dbReference type="NCBI Taxonomy" id="983967"/>
    <lineage>
        <taxon>Eukaryota</taxon>
        <taxon>Fungi</taxon>
        <taxon>Dikarya</taxon>
        <taxon>Ascomycota</taxon>
        <taxon>Saccharomycotina</taxon>
        <taxon>Pichiomycetes</taxon>
        <taxon>Pichiales</taxon>
        <taxon>Pichiaceae</taxon>
        <taxon>Ogataea</taxon>
        <taxon>Ogataea/Candida clade</taxon>
    </lineage>
</organism>
<dbReference type="PANTHER" id="PTHR23077:SF9">
    <property type="entry name" value="PEROXISOMAL ATPASE PEX6"/>
    <property type="match status" value="1"/>
</dbReference>
<evidence type="ECO:0000256" key="3">
    <source>
        <dbReference type="ARBA" id="ARBA00022593"/>
    </source>
</evidence>
<proteinExistence type="inferred from homology"/>
<evidence type="ECO:0000256" key="10">
    <source>
        <dbReference type="ARBA" id="ARBA00048778"/>
    </source>
</evidence>
<dbReference type="FunFam" id="3.40.50.300:FF:000109">
    <property type="entry name" value="Peroxisomal biogenesis factor 6"/>
    <property type="match status" value="1"/>
</dbReference>
<dbReference type="GO" id="GO:0016558">
    <property type="term" value="P:protein import into peroxisome matrix"/>
    <property type="evidence" value="ECO:0007669"/>
    <property type="project" value="TreeGrafter"/>
</dbReference>
<dbReference type="InterPro" id="IPR027417">
    <property type="entry name" value="P-loop_NTPase"/>
</dbReference>
<dbReference type="InterPro" id="IPR003959">
    <property type="entry name" value="ATPase_AAA_core"/>
</dbReference>
<dbReference type="Gene3D" id="3.40.50.300">
    <property type="entry name" value="P-loop containing nucleotide triphosphate hydrolases"/>
    <property type="match status" value="2"/>
</dbReference>
<dbReference type="GO" id="GO:0005829">
    <property type="term" value="C:cytosol"/>
    <property type="evidence" value="ECO:0007669"/>
    <property type="project" value="TreeGrafter"/>
</dbReference>
<dbReference type="InterPro" id="IPR056995">
    <property type="entry name" value="PEX6_4th_dom"/>
</dbReference>
<keyword evidence="7" id="KW-0472">Membrane</keyword>
<keyword evidence="4" id="KW-0547">Nucleotide-binding</keyword>
<dbReference type="GO" id="GO:0016887">
    <property type="term" value="F:ATP hydrolysis activity"/>
    <property type="evidence" value="ECO:0007669"/>
    <property type="project" value="InterPro"/>
</dbReference>
<keyword evidence="13" id="KW-1185">Reference proteome</keyword>
<dbReference type="EMBL" id="KV453858">
    <property type="protein sequence ID" value="ODV84138.1"/>
    <property type="molecule type" value="Genomic_DNA"/>
</dbReference>
<dbReference type="InterPro" id="IPR050168">
    <property type="entry name" value="AAA_ATPase_domain"/>
</dbReference>
<dbReference type="Gene3D" id="1.10.8.60">
    <property type="match status" value="1"/>
</dbReference>
<evidence type="ECO:0000256" key="2">
    <source>
        <dbReference type="ARBA" id="ARBA00006914"/>
    </source>
</evidence>
<evidence type="ECO:0000256" key="4">
    <source>
        <dbReference type="ARBA" id="ARBA00022741"/>
    </source>
</evidence>